<dbReference type="GO" id="GO:0005829">
    <property type="term" value="C:cytosol"/>
    <property type="evidence" value="ECO:0007669"/>
    <property type="project" value="TreeGrafter"/>
</dbReference>
<evidence type="ECO:0000256" key="1">
    <source>
        <dbReference type="ARBA" id="ARBA00022741"/>
    </source>
</evidence>
<feature type="domain" description="6-phosphofructo-2-kinase" evidence="4">
    <location>
        <begin position="148"/>
        <end position="354"/>
    </location>
</feature>
<dbReference type="InterPro" id="IPR013078">
    <property type="entry name" value="His_Pase_superF_clade-1"/>
</dbReference>
<dbReference type="FunFam" id="3.40.50.300:FF:000644">
    <property type="entry name" value="GpmB, Fructose-2,6-bisphosphatase"/>
    <property type="match status" value="1"/>
</dbReference>
<reference evidence="5 6" key="1">
    <citation type="submission" date="2019-01" db="EMBL/GenBank/DDBJ databases">
        <title>Nuclear Genome Assembly of the Microalgal Biofuel strain Nannochloropsis salina CCMP1776.</title>
        <authorList>
            <person name="Hovde B."/>
        </authorList>
    </citation>
    <scope>NUCLEOTIDE SEQUENCE [LARGE SCALE GENOMIC DNA]</scope>
    <source>
        <strain evidence="5 6">CCMP1776</strain>
    </source>
</reference>
<accession>A0A4D9D6W8</accession>
<keyword evidence="1" id="KW-0547">Nucleotide-binding</keyword>
<organism evidence="5 6">
    <name type="scientific">Nannochloropsis salina CCMP1776</name>
    <dbReference type="NCBI Taxonomy" id="1027361"/>
    <lineage>
        <taxon>Eukaryota</taxon>
        <taxon>Sar</taxon>
        <taxon>Stramenopiles</taxon>
        <taxon>Ochrophyta</taxon>
        <taxon>Eustigmatophyceae</taxon>
        <taxon>Eustigmatales</taxon>
        <taxon>Monodopsidaceae</taxon>
        <taxon>Microchloropsis</taxon>
        <taxon>Microchloropsis salina</taxon>
    </lineage>
</organism>
<evidence type="ECO:0000256" key="2">
    <source>
        <dbReference type="ARBA" id="ARBA00022840"/>
    </source>
</evidence>
<evidence type="ECO:0000259" key="4">
    <source>
        <dbReference type="Pfam" id="PF01591"/>
    </source>
</evidence>
<dbReference type="Gene3D" id="3.40.50.300">
    <property type="entry name" value="P-loop containing nucleotide triphosphate hydrolases"/>
    <property type="match status" value="1"/>
</dbReference>
<keyword evidence="2" id="KW-0067">ATP-binding</keyword>
<dbReference type="CDD" id="cd07067">
    <property type="entry name" value="HP_PGM_like"/>
    <property type="match status" value="1"/>
</dbReference>
<name>A0A4D9D6W8_9STRA</name>
<dbReference type="Gene3D" id="3.40.50.1240">
    <property type="entry name" value="Phosphoglycerate mutase-like"/>
    <property type="match status" value="1"/>
</dbReference>
<feature type="region of interest" description="Disordered" evidence="3">
    <location>
        <begin position="45"/>
        <end position="98"/>
    </location>
</feature>
<dbReference type="EMBL" id="SDOX01000006">
    <property type="protein sequence ID" value="TFJ87312.1"/>
    <property type="molecule type" value="Genomic_DNA"/>
</dbReference>
<dbReference type="InterPro" id="IPR003094">
    <property type="entry name" value="6Pfruct_kin"/>
</dbReference>
<dbReference type="GO" id="GO:0003873">
    <property type="term" value="F:6-phosphofructo-2-kinase activity"/>
    <property type="evidence" value="ECO:0007669"/>
    <property type="project" value="InterPro"/>
</dbReference>
<dbReference type="Pfam" id="PF01591">
    <property type="entry name" value="6PF2K"/>
    <property type="match status" value="1"/>
</dbReference>
<dbReference type="PANTHER" id="PTHR10606:SF44">
    <property type="entry name" value="6-PHOSPHOFRUCTO 2-KINASE_FRUCTOSE 2,6-BISPHOSPHATASE LONG FORM"/>
    <property type="match status" value="1"/>
</dbReference>
<dbReference type="PRINTS" id="PR00991">
    <property type="entry name" value="6PFRUCTKNASE"/>
</dbReference>
<dbReference type="GO" id="GO:0006003">
    <property type="term" value="P:fructose 2,6-bisphosphate metabolic process"/>
    <property type="evidence" value="ECO:0007669"/>
    <property type="project" value="InterPro"/>
</dbReference>
<evidence type="ECO:0000313" key="6">
    <source>
        <dbReference type="Proteomes" id="UP000355283"/>
    </source>
</evidence>
<dbReference type="PANTHER" id="PTHR10606">
    <property type="entry name" value="6-PHOSPHOFRUCTO-2-KINASE/FRUCTOSE-2,6-BISPHOSPHATASE"/>
    <property type="match status" value="1"/>
</dbReference>
<gene>
    <name evidence="5" type="ORF">NSK_001644</name>
</gene>
<dbReference type="GO" id="GO:0005524">
    <property type="term" value="F:ATP binding"/>
    <property type="evidence" value="ECO:0007669"/>
    <property type="project" value="UniProtKB-KW"/>
</dbReference>
<comment type="caution">
    <text evidence="5">The sequence shown here is derived from an EMBL/GenBank/DDBJ whole genome shotgun (WGS) entry which is preliminary data.</text>
</comment>
<dbReference type="SUPFAM" id="SSF53254">
    <property type="entry name" value="Phosphoglycerate mutase-like"/>
    <property type="match status" value="1"/>
</dbReference>
<protein>
    <recommendedName>
        <fullName evidence="4">6-phosphofructo-2-kinase domain-containing protein</fullName>
    </recommendedName>
</protein>
<dbReference type="SUPFAM" id="SSF52540">
    <property type="entry name" value="P-loop containing nucleoside triphosphate hydrolases"/>
    <property type="match status" value="1"/>
</dbReference>
<dbReference type="GO" id="GO:0004331">
    <property type="term" value="F:fructose-2,6-bisphosphate 2-phosphatase activity"/>
    <property type="evidence" value="ECO:0007669"/>
    <property type="project" value="TreeGrafter"/>
</dbReference>
<dbReference type="InterPro" id="IPR027417">
    <property type="entry name" value="P-loop_NTPase"/>
</dbReference>
<dbReference type="InterPro" id="IPR013079">
    <property type="entry name" value="6Phosfructo_kin"/>
</dbReference>
<dbReference type="Pfam" id="PF00300">
    <property type="entry name" value="His_Phos_1"/>
    <property type="match status" value="1"/>
</dbReference>
<proteinExistence type="predicted"/>
<dbReference type="InterPro" id="IPR029033">
    <property type="entry name" value="His_PPase_superfam"/>
</dbReference>
<dbReference type="GO" id="GO:0006000">
    <property type="term" value="P:fructose metabolic process"/>
    <property type="evidence" value="ECO:0007669"/>
    <property type="project" value="InterPro"/>
</dbReference>
<dbReference type="SMART" id="SM00855">
    <property type="entry name" value="PGAM"/>
    <property type="match status" value="1"/>
</dbReference>
<keyword evidence="6" id="KW-1185">Reference proteome</keyword>
<dbReference type="FunFam" id="3.40.50.1240:FF:000006">
    <property type="entry name" value="6-phosphofructo-2-kinase/fructose-2, 6-bisphosphatase"/>
    <property type="match status" value="1"/>
</dbReference>
<dbReference type="Proteomes" id="UP000355283">
    <property type="component" value="Unassembled WGS sequence"/>
</dbReference>
<sequence length="549" mass="61675">MSSASGAAGAAVMVAQHDGGRRRVILLGCAASFFVTYLLRRSRSKAVGSGKGGGVFKSTSERTFRRYPQNSPSVGPRNGAPGEEGRHAGTAAAAGGRVGPLTSSGLNNTLDFSHPDGPNIGPASDPGWLENHDQEGLPVKTDLLHTGHMKGGKLLICVIGLPARGKTYIARKVARYLRWINYRTRVFCLARYRQDKYGHKQAAEFFDTANKEYTSSRMELLACALDDSVGYLNRGGEVAILDGTNVTEARRNAIRERLQREDGYEILWIESICEDPQVIAHNVAQLREASPDYVADHDFERRIAFYKIDYVHVREEEGSYAKVFDAGRKLELNRIHGFLPTKIISFLMNLHIMPRPVYFTRHGESIFNIHGLIGGDSSLSPKGEKFADLLSLFIHNEPELPPDQLNVWTSTMKRARATAAKIKCARYVEWRSLREIEVGVCDGLSYDQIRDNFPQEYKAREMDKLRYRYPRGESYMDIISRLESVIFELERQQAPVVIVAHQAVLRCLYAYFLDLPPEEVPYLAIPLHTVIKVTPKAYGCAEKRYKMMV</sequence>
<dbReference type="AlphaFoldDB" id="A0A4D9D6W8"/>
<dbReference type="OrthoDB" id="267323at2759"/>
<evidence type="ECO:0000313" key="5">
    <source>
        <dbReference type="EMBL" id="TFJ87312.1"/>
    </source>
</evidence>
<evidence type="ECO:0000256" key="3">
    <source>
        <dbReference type="SAM" id="MobiDB-lite"/>
    </source>
</evidence>